<name>A0ABZ0J0R9_9BURK</name>
<feature type="chain" id="PRO_5047352826" description="DUF4440 domain-containing protein" evidence="1">
    <location>
        <begin position="30"/>
        <end position="156"/>
    </location>
</feature>
<evidence type="ECO:0000313" key="3">
    <source>
        <dbReference type="Proteomes" id="UP001303211"/>
    </source>
</evidence>
<proteinExistence type="predicted"/>
<organism evidence="2 3">
    <name type="scientific">Diaphorobacter limosus</name>
    <dbReference type="NCBI Taxonomy" id="3036128"/>
    <lineage>
        <taxon>Bacteria</taxon>
        <taxon>Pseudomonadati</taxon>
        <taxon>Pseudomonadota</taxon>
        <taxon>Betaproteobacteria</taxon>
        <taxon>Burkholderiales</taxon>
        <taxon>Comamonadaceae</taxon>
        <taxon>Diaphorobacter</taxon>
    </lineage>
</organism>
<sequence>MTATAYPRRRLLQALALPFAAALALGGCASGLGPSSEQALLQRAREYWALVQQNDKLRAWPYEAASKDPKANLEAYVKRGGITFDAIEVQGIQSMDNGKAVVSVRQRYSLPLLRLPNQQATLQDQWRLIDGQWYHYQPLSVAFPDALPREGSQQSP</sequence>
<evidence type="ECO:0000256" key="1">
    <source>
        <dbReference type="SAM" id="SignalP"/>
    </source>
</evidence>
<feature type="signal peptide" evidence="1">
    <location>
        <begin position="1"/>
        <end position="29"/>
    </location>
</feature>
<gene>
    <name evidence="2" type="ORF">P4826_15790</name>
</gene>
<dbReference type="RefSeq" id="WP_317701311.1">
    <property type="nucleotide sequence ID" value="NZ_CP136921.1"/>
</dbReference>
<keyword evidence="3" id="KW-1185">Reference proteome</keyword>
<keyword evidence="1" id="KW-0732">Signal</keyword>
<dbReference type="EMBL" id="CP136921">
    <property type="protein sequence ID" value="WOO31842.1"/>
    <property type="molecule type" value="Genomic_DNA"/>
</dbReference>
<accession>A0ABZ0J0R9</accession>
<evidence type="ECO:0008006" key="4">
    <source>
        <dbReference type="Google" id="ProtNLM"/>
    </source>
</evidence>
<reference evidence="2 3" key="1">
    <citation type="submission" date="2023-03" db="EMBL/GenBank/DDBJ databases">
        <title>Diaphorobacter basophil sp. nov., isolated from a sewage-treatment plant.</title>
        <authorList>
            <person name="Yang K."/>
        </authorList>
    </citation>
    <scope>NUCLEOTIDE SEQUENCE [LARGE SCALE GENOMIC DNA]</scope>
    <source>
        <strain evidence="2 3">Y-1</strain>
    </source>
</reference>
<dbReference type="Proteomes" id="UP001303211">
    <property type="component" value="Chromosome"/>
</dbReference>
<protein>
    <recommendedName>
        <fullName evidence="4">DUF4440 domain-containing protein</fullName>
    </recommendedName>
</protein>
<evidence type="ECO:0000313" key="2">
    <source>
        <dbReference type="EMBL" id="WOO31842.1"/>
    </source>
</evidence>